<proteinExistence type="inferred from homology"/>
<dbReference type="InterPro" id="IPR032792">
    <property type="entry name" value="AGL_glucanoTrfase"/>
</dbReference>
<evidence type="ECO:0000256" key="6">
    <source>
        <dbReference type="ARBA" id="ARBA00012778"/>
    </source>
</evidence>
<dbReference type="GO" id="GO:0004135">
    <property type="term" value="F:amylo-alpha-1,6-glucosidase activity"/>
    <property type="evidence" value="ECO:0007669"/>
    <property type="project" value="UniProtKB-EC"/>
</dbReference>
<evidence type="ECO:0000256" key="11">
    <source>
        <dbReference type="ARBA" id="ARBA00022801"/>
    </source>
</evidence>
<dbReference type="InterPro" id="IPR029436">
    <property type="entry name" value="AGL_euk_N"/>
</dbReference>
<dbReference type="FunFam" id="3.20.20.80:FF:000070">
    <property type="entry name" value="GDB1p Glycogen debranching enzyme"/>
    <property type="match status" value="1"/>
</dbReference>
<feature type="domain" description="Glycogen debranching enzyme C-terminal" evidence="18">
    <location>
        <begin position="1127"/>
        <end position="1577"/>
    </location>
</feature>
<dbReference type="FunFam" id="3.20.20.80:FF:000206">
    <property type="entry name" value="Amylo-alpha-1, 6-glucosidase, 4-alpha-glucanotransferase b"/>
    <property type="match status" value="1"/>
</dbReference>
<evidence type="ECO:0000259" key="18">
    <source>
        <dbReference type="Pfam" id="PF06202"/>
    </source>
</evidence>
<keyword evidence="17" id="KW-0175">Coiled coil</keyword>
<organism evidence="22 23">
    <name type="scientific">Lasius platythorax</name>
    <dbReference type="NCBI Taxonomy" id="488582"/>
    <lineage>
        <taxon>Eukaryota</taxon>
        <taxon>Metazoa</taxon>
        <taxon>Ecdysozoa</taxon>
        <taxon>Arthropoda</taxon>
        <taxon>Hexapoda</taxon>
        <taxon>Insecta</taxon>
        <taxon>Pterygota</taxon>
        <taxon>Neoptera</taxon>
        <taxon>Endopterygota</taxon>
        <taxon>Hymenoptera</taxon>
        <taxon>Apocrita</taxon>
        <taxon>Aculeata</taxon>
        <taxon>Formicoidea</taxon>
        <taxon>Formicidae</taxon>
        <taxon>Formicinae</taxon>
        <taxon>Lasius</taxon>
        <taxon>Lasius</taxon>
    </lineage>
</organism>
<keyword evidence="8" id="KW-0963">Cytoplasm</keyword>
<evidence type="ECO:0000256" key="5">
    <source>
        <dbReference type="ARBA" id="ARBA00012560"/>
    </source>
</evidence>
<comment type="catalytic activity">
    <reaction evidence="1">
        <text>Transfers a segment of a (1-&gt;4)-alpha-D-glucan to a new position in an acceptor, which may be glucose or a (1-&gt;4)-alpha-D-glucan.</text>
        <dbReference type="EC" id="2.4.1.25"/>
    </reaction>
</comment>
<name>A0AAV2NP17_9HYME</name>
<evidence type="ECO:0000259" key="19">
    <source>
        <dbReference type="Pfam" id="PF14699"/>
    </source>
</evidence>
<dbReference type="Gene3D" id="3.20.20.80">
    <property type="entry name" value="Glycosidases"/>
    <property type="match status" value="2"/>
</dbReference>
<dbReference type="SUPFAM" id="SSF48208">
    <property type="entry name" value="Six-hairpin glycosidases"/>
    <property type="match status" value="1"/>
</dbReference>
<evidence type="ECO:0000256" key="12">
    <source>
        <dbReference type="ARBA" id="ARBA00023056"/>
    </source>
</evidence>
<comment type="similarity">
    <text evidence="15">Belongs to the glycogen debranching enzyme family.</text>
</comment>
<evidence type="ECO:0000313" key="23">
    <source>
        <dbReference type="Proteomes" id="UP001497644"/>
    </source>
</evidence>
<feature type="domain" description="Glycogen debranching enzyme central" evidence="21">
    <location>
        <begin position="750"/>
        <end position="1024"/>
    </location>
</feature>
<keyword evidence="10" id="KW-0808">Transferase</keyword>
<evidence type="ECO:0000256" key="4">
    <source>
        <dbReference type="ARBA" id="ARBA00004496"/>
    </source>
</evidence>
<feature type="domain" description="Glycogen debranching enzyme glucanotransferase" evidence="20">
    <location>
        <begin position="169"/>
        <end position="603"/>
    </location>
</feature>
<dbReference type="GO" id="GO:0005978">
    <property type="term" value="P:glycogen biosynthetic process"/>
    <property type="evidence" value="ECO:0007669"/>
    <property type="project" value="UniProtKB-KW"/>
</dbReference>
<dbReference type="Pfam" id="PF14702">
    <property type="entry name" value="hGDE_central"/>
    <property type="match status" value="1"/>
</dbReference>
<evidence type="ECO:0000256" key="7">
    <source>
        <dbReference type="ARBA" id="ARBA00020723"/>
    </source>
</evidence>
<sequence>MASRIRRYLYNIRRILLRIYRYFLRCIHKWTYVEKNNTIIEDMQQHALSPQPTTENYEQIRILTVNNGEHLDGILYRLKKGWKVEFRLGASLLGKTLDVFINHPLSSDKKFERHTYYQLQWVDESASIHLILPGSFHYYVTDQVEGHIKPVASGYLLVDPELKIGEHGKKLPLDCIQVQTVLAKCLGPFSTWEDKLLVTRNSGYNMIHFTPIQELGLSKSSYSLKDQMQLNNVFNENNQIIIYHDIERFVDKMRTEWEILSICDIVLNHTANESPFLVSHPECTYNCINSLHLRPAYILDATLFELTIEVAAGKWEFKGIPTIVDTEDHLNAIRHALHTYFLPLVKIYELYIVDINEVIMEFLNLARNEMPQDMNNTKAEDISIIQDPGFRRLKSTINMQLALKKYNIYRADCFDEETRLKRCAEDLKNKLQELNEAISNNVQNHLNAAIENTIAGIRYFRVQDDGPRIKEISEKNPLVPRYFTDYGAPTSLIEREDIMYSDNGCYLMAHNGWVMNSDPLKNFAEPDSNVYIRRELIAWGDSVKLRYGEKPEDSPFLWQHMTAYVEQTAQIFDGIRLDNCHSTPIPVAEYMLDAARRIRPNLYVVAELFTNSDQKDNIFVNRLGITSLIREAMSAWDSHEEGRLVYRYGGEPVGAFLQSRKRPLVPSIAHALFMDVTHDNPCPVEKRSTFDLLPSAALVSMACCASGSTRGYDELVPHHIHVVDEERQYTSWLDNDNPTNNTKFVNSQAGIIEAKKALNDLHNMLGQEEFSQVFVDQMDSDIVAVTRHSPTSHESVVLVAFTAFKHPDSNAHDLRRHVRPLIVEGVVEEIILEASLSRIDAKNGKSPFSLPHKYTKNENFINGLSEYMTNLKQHIQCCDSTIIEKVDSGDPKNTQLNFINFQPGSVIAIRVALHANIKPALIKLQNTILQLTSNEKSDLHDIISSMDFSDLNKVLYRGDQEERDETHGRFGVYNVPGYGSLVYAGLQGVISLLADIRLNNDLGHPLCANLRQGNWLIDYVWQRLKEDDGTKSFGIWLEQTMEPFKLIPRYLVPSYFDVIIVNVYMNLLDHCYSLMSNFVKNGTTFIKLLSLVSVQVGGVVRSSQLPDLSPNLNQPKPTTKIYDGETKQICLTLSAGLPHFTVGYMRNWGRDTFIALRGLLLLTGRHVEARFIILGFAGTLRHGLIPNLLDKGNNARYNCRDAIWWWLYTIKCYTEEAPDGLNILSDKVSRLFPTDDSPALPAGEHDQPLHEVIQEALTIHFQGLCFRERNAGKQIDEQMTDRGFNNQIGVHPDTGFVFGGNDANCGTWMDKMGSSEKAGNKGKPATPRDGSAVELVGLSKCVLTFLAELYKQNLFPYGSVQRKSRDGNIITWSYKQWADKIQINFEKYFYVNEIPTKDEWKPDLIHRRGIFKDSHGATQEWADYQLRPNFPIAMVAAPELFDPHHAWTALKKAEEILLGPLGMKTLDPADWAYNGYYDNSNDGTDTKVAQGWNYHQGPEWLWPIGYFLRARLHFASLIGEKDELCRTVESTEAIISRHFIEASTTHWRGLPELTNKDGSYCKDSCRTQAWSASAIIEVLYDLQKIKRELGSEQIKSGN</sequence>
<evidence type="ECO:0000256" key="14">
    <source>
        <dbReference type="ARBA" id="ARBA00023295"/>
    </source>
</evidence>
<dbReference type="InterPro" id="IPR017853">
    <property type="entry name" value="GH"/>
</dbReference>
<evidence type="ECO:0000256" key="1">
    <source>
        <dbReference type="ARBA" id="ARBA00000439"/>
    </source>
</evidence>
<evidence type="ECO:0000256" key="8">
    <source>
        <dbReference type="ARBA" id="ARBA00022490"/>
    </source>
</evidence>
<dbReference type="InterPro" id="IPR006421">
    <property type="entry name" value="Glycogen_debranch_met"/>
</dbReference>
<gene>
    <name evidence="22" type="ORF">LPLAT_LOCUS8048</name>
</gene>
<reference evidence="22" key="1">
    <citation type="submission" date="2024-04" db="EMBL/GenBank/DDBJ databases">
        <authorList>
            <consortium name="Molecular Ecology Group"/>
        </authorList>
    </citation>
    <scope>NUCLEOTIDE SEQUENCE</scope>
</reference>
<dbReference type="EC" id="3.2.1.33" evidence="6"/>
<dbReference type="GO" id="GO:0004134">
    <property type="term" value="F:4-alpha-glucanotransferase activity"/>
    <property type="evidence" value="ECO:0007669"/>
    <property type="project" value="UniProtKB-EC"/>
</dbReference>
<keyword evidence="9" id="KW-0328">Glycosyltransferase</keyword>
<dbReference type="Proteomes" id="UP001497644">
    <property type="component" value="Chromosome 3"/>
</dbReference>
<keyword evidence="13" id="KW-0511">Multifunctional enzyme</keyword>
<evidence type="ECO:0000256" key="17">
    <source>
        <dbReference type="SAM" id="Coils"/>
    </source>
</evidence>
<dbReference type="EMBL" id="OZ034826">
    <property type="protein sequence ID" value="CAL1682187.1"/>
    <property type="molecule type" value="Genomic_DNA"/>
</dbReference>
<dbReference type="GO" id="GO:0005737">
    <property type="term" value="C:cytoplasm"/>
    <property type="evidence" value="ECO:0007669"/>
    <property type="project" value="UniProtKB-SubCell"/>
</dbReference>
<feature type="coiled-coil region" evidence="17">
    <location>
        <begin position="417"/>
        <end position="448"/>
    </location>
</feature>
<evidence type="ECO:0000256" key="16">
    <source>
        <dbReference type="ARBA" id="ARBA00031477"/>
    </source>
</evidence>
<evidence type="ECO:0000259" key="20">
    <source>
        <dbReference type="Pfam" id="PF14701"/>
    </source>
</evidence>
<comment type="function">
    <text evidence="3">Multifunctional enzyme acting as 1,4-alpha-D-glucan:1,4-alpha-D-glucan 4-alpha-D-glycosyltransferase and amylo-1,6-glucosidase in glycogen degradation.</text>
</comment>
<dbReference type="EC" id="2.4.1.25" evidence="5"/>
<dbReference type="Pfam" id="PF14701">
    <property type="entry name" value="hDGE_amylase"/>
    <property type="match status" value="1"/>
</dbReference>
<dbReference type="InterPro" id="IPR008928">
    <property type="entry name" value="6-hairpin_glycosidase_sf"/>
</dbReference>
<feature type="domain" description="Eukaryotic glycogen debranching enzyme N-terminal" evidence="19">
    <location>
        <begin position="84"/>
        <end position="165"/>
    </location>
</feature>
<dbReference type="CDD" id="cd11327">
    <property type="entry name" value="AmyAc_Glg_debranch_2"/>
    <property type="match status" value="1"/>
</dbReference>
<comment type="catalytic activity">
    <reaction evidence="2">
        <text>Hydrolysis of (1-&gt;6)-alpha-D-glucosidic branch linkages in glycogen phosphorylase limit dextrin.</text>
        <dbReference type="EC" id="3.2.1.33"/>
    </reaction>
</comment>
<keyword evidence="11" id="KW-0378">Hydrolase</keyword>
<protein>
    <recommendedName>
        <fullName evidence="7">Glycogen debranching enzyme</fullName>
        <ecNumber evidence="5">2.4.1.25</ecNumber>
        <ecNumber evidence="6">3.2.1.33</ecNumber>
    </recommendedName>
    <alternativeName>
        <fullName evidence="16">Glycogen debrancher</fullName>
    </alternativeName>
</protein>
<keyword evidence="12" id="KW-0320">Glycogen biosynthesis</keyword>
<accession>A0AAV2NP17</accession>
<evidence type="ECO:0000256" key="13">
    <source>
        <dbReference type="ARBA" id="ARBA00023268"/>
    </source>
</evidence>
<comment type="subcellular location">
    <subcellularLocation>
        <location evidence="4">Cytoplasm</location>
    </subcellularLocation>
</comment>
<keyword evidence="23" id="KW-1185">Reference proteome</keyword>
<evidence type="ECO:0000256" key="10">
    <source>
        <dbReference type="ARBA" id="ARBA00022679"/>
    </source>
</evidence>
<dbReference type="Pfam" id="PF14699">
    <property type="entry name" value="hGDE_N"/>
    <property type="match status" value="1"/>
</dbReference>
<dbReference type="Pfam" id="PF06202">
    <property type="entry name" value="GDE_C"/>
    <property type="match status" value="1"/>
</dbReference>
<dbReference type="SUPFAM" id="SSF51445">
    <property type="entry name" value="(Trans)glycosidases"/>
    <property type="match status" value="1"/>
</dbReference>
<dbReference type="InterPro" id="IPR032788">
    <property type="entry name" value="AGL_central"/>
</dbReference>
<dbReference type="InterPro" id="IPR010401">
    <property type="entry name" value="AGL/Gdb1"/>
</dbReference>
<evidence type="ECO:0000256" key="2">
    <source>
        <dbReference type="ARBA" id="ARBA00000927"/>
    </source>
</evidence>
<dbReference type="NCBIfam" id="TIGR01531">
    <property type="entry name" value="glyc_debranch"/>
    <property type="match status" value="1"/>
</dbReference>
<evidence type="ECO:0000256" key="3">
    <source>
        <dbReference type="ARBA" id="ARBA00003530"/>
    </source>
</evidence>
<dbReference type="PANTHER" id="PTHR10569">
    <property type="entry name" value="GLYCOGEN DEBRANCHING ENZYME"/>
    <property type="match status" value="1"/>
</dbReference>
<keyword evidence="14" id="KW-0326">Glycosidase</keyword>
<evidence type="ECO:0000256" key="9">
    <source>
        <dbReference type="ARBA" id="ARBA00022676"/>
    </source>
</evidence>
<evidence type="ECO:0000313" key="22">
    <source>
        <dbReference type="EMBL" id="CAL1682187.1"/>
    </source>
</evidence>
<evidence type="ECO:0000256" key="15">
    <source>
        <dbReference type="ARBA" id="ARBA00025780"/>
    </source>
</evidence>
<dbReference type="GO" id="GO:0005980">
    <property type="term" value="P:glycogen catabolic process"/>
    <property type="evidence" value="ECO:0007669"/>
    <property type="project" value="InterPro"/>
</dbReference>
<dbReference type="InterPro" id="IPR032790">
    <property type="entry name" value="GDE_C"/>
</dbReference>
<dbReference type="FunFam" id="1.50.10.10:FF:000039">
    <property type="entry name" value="Glycogen debranching enzyme Gdb1, putative"/>
    <property type="match status" value="1"/>
</dbReference>
<dbReference type="PANTHER" id="PTHR10569:SF2">
    <property type="entry name" value="GLYCOGEN DEBRANCHING ENZYME"/>
    <property type="match status" value="1"/>
</dbReference>
<evidence type="ECO:0000259" key="21">
    <source>
        <dbReference type="Pfam" id="PF14702"/>
    </source>
</evidence>